<dbReference type="InterPro" id="IPR051790">
    <property type="entry name" value="Cytochrome_c-biogenesis_DsbD"/>
</dbReference>
<dbReference type="GO" id="GO:0016020">
    <property type="term" value="C:membrane"/>
    <property type="evidence" value="ECO:0007669"/>
    <property type="project" value="UniProtKB-SubCell"/>
</dbReference>
<dbReference type="PANTHER" id="PTHR31272">
    <property type="entry name" value="CYTOCHROME C-TYPE BIOGENESIS PROTEIN HI_1454-RELATED"/>
    <property type="match status" value="1"/>
</dbReference>
<evidence type="ECO:0000256" key="1">
    <source>
        <dbReference type="ARBA" id="ARBA00004141"/>
    </source>
</evidence>
<keyword evidence="3 7" id="KW-0812">Transmembrane</keyword>
<evidence type="ECO:0000256" key="4">
    <source>
        <dbReference type="ARBA" id="ARBA00022748"/>
    </source>
</evidence>
<dbReference type="PANTHER" id="PTHR31272:SF4">
    <property type="entry name" value="CYTOCHROME C-TYPE BIOGENESIS PROTEIN HI_1454-RELATED"/>
    <property type="match status" value="1"/>
</dbReference>
<evidence type="ECO:0000256" key="6">
    <source>
        <dbReference type="ARBA" id="ARBA00023136"/>
    </source>
</evidence>
<feature type="transmembrane region" description="Helical" evidence="7">
    <location>
        <begin position="178"/>
        <end position="199"/>
    </location>
</feature>
<feature type="transmembrane region" description="Helical" evidence="7">
    <location>
        <begin position="137"/>
        <end position="166"/>
    </location>
</feature>
<dbReference type="Proteomes" id="UP000248311">
    <property type="component" value="Unassembled WGS sequence"/>
</dbReference>
<keyword evidence="4" id="KW-0201">Cytochrome c-type biogenesis</keyword>
<feature type="transmembrane region" description="Helical" evidence="7">
    <location>
        <begin position="95"/>
        <end position="116"/>
    </location>
</feature>
<feature type="transmembrane region" description="Helical" evidence="7">
    <location>
        <begin position="219"/>
        <end position="241"/>
    </location>
</feature>
<evidence type="ECO:0000256" key="7">
    <source>
        <dbReference type="SAM" id="Phobius"/>
    </source>
</evidence>
<sequence length="251" mass="26476">MLSADLILDATLLPAMGVALIAGLISFLSPCVLPVVPPYLAYMGGVTVTDLSQRAAARRRVLLAAAFFVLGLSTVFLLLGVAASALGRALLAWQGWLNTLAGITVMIFGAHFLGIFRLRFLDREARIEGGDRGGSAAGAYVLGLAFAFGWTPCLGPILGTILSLAATEADLGRGTALLAVYALGLGLPFLAVAAFFPQLSGAMGWMKRHMDRIERVSGLLLWTVGLMMLTGQFSAFAFWLLESFPALARLG</sequence>
<feature type="transmembrane region" description="Helical" evidence="7">
    <location>
        <begin position="61"/>
        <end position="83"/>
    </location>
</feature>
<dbReference type="EMBL" id="QJTE01000006">
    <property type="protein sequence ID" value="PYE81405.1"/>
    <property type="molecule type" value="Genomic_DNA"/>
</dbReference>
<evidence type="ECO:0000256" key="5">
    <source>
        <dbReference type="ARBA" id="ARBA00022989"/>
    </source>
</evidence>
<keyword evidence="10" id="KW-1185">Reference proteome</keyword>
<dbReference type="InterPro" id="IPR003834">
    <property type="entry name" value="Cyt_c_assmbl_TM_dom"/>
</dbReference>
<protein>
    <submittedName>
        <fullName evidence="9">Cytochrome c biogenesis protein CcdA</fullName>
    </submittedName>
</protein>
<keyword evidence="5 7" id="KW-1133">Transmembrane helix</keyword>
<evidence type="ECO:0000256" key="2">
    <source>
        <dbReference type="ARBA" id="ARBA00006143"/>
    </source>
</evidence>
<dbReference type="AlphaFoldDB" id="A0A318SP84"/>
<feature type="domain" description="Cytochrome C biogenesis protein transmembrane" evidence="8">
    <location>
        <begin position="15"/>
        <end position="229"/>
    </location>
</feature>
<reference evidence="9 10" key="1">
    <citation type="submission" date="2018-06" db="EMBL/GenBank/DDBJ databases">
        <title>Genomic Encyclopedia of Type Strains, Phase III (KMG-III): the genomes of soil and plant-associated and newly described type strains.</title>
        <authorList>
            <person name="Whitman W."/>
        </authorList>
    </citation>
    <scope>NUCLEOTIDE SEQUENCE [LARGE SCALE GENOMIC DNA]</scope>
    <source>
        <strain evidence="9 10">CECT 9025</strain>
    </source>
</reference>
<dbReference type="OrthoDB" id="9803065at2"/>
<gene>
    <name evidence="9" type="ORF">DFP88_10684</name>
</gene>
<evidence type="ECO:0000256" key="3">
    <source>
        <dbReference type="ARBA" id="ARBA00022692"/>
    </source>
</evidence>
<evidence type="ECO:0000313" key="10">
    <source>
        <dbReference type="Proteomes" id="UP000248311"/>
    </source>
</evidence>
<dbReference type="Pfam" id="PF02683">
    <property type="entry name" value="DsbD_TM"/>
    <property type="match status" value="1"/>
</dbReference>
<comment type="similarity">
    <text evidence="2">Belongs to the DsbD family.</text>
</comment>
<dbReference type="RefSeq" id="WP_110815420.1">
    <property type="nucleotide sequence ID" value="NZ_QJTE01000006.1"/>
</dbReference>
<evidence type="ECO:0000313" key="9">
    <source>
        <dbReference type="EMBL" id="PYE81405.1"/>
    </source>
</evidence>
<organism evidence="9 10">
    <name type="scientific">Pseudoroseicyclus aestuarii</name>
    <dbReference type="NCBI Taxonomy" id="1795041"/>
    <lineage>
        <taxon>Bacteria</taxon>
        <taxon>Pseudomonadati</taxon>
        <taxon>Pseudomonadota</taxon>
        <taxon>Alphaproteobacteria</taxon>
        <taxon>Rhodobacterales</taxon>
        <taxon>Paracoccaceae</taxon>
        <taxon>Pseudoroseicyclus</taxon>
    </lineage>
</organism>
<comment type="caution">
    <text evidence="9">The sequence shown here is derived from an EMBL/GenBank/DDBJ whole genome shotgun (WGS) entry which is preliminary data.</text>
</comment>
<feature type="transmembrane region" description="Helical" evidence="7">
    <location>
        <begin position="12"/>
        <end position="40"/>
    </location>
</feature>
<dbReference type="GO" id="GO:0017004">
    <property type="term" value="P:cytochrome complex assembly"/>
    <property type="evidence" value="ECO:0007669"/>
    <property type="project" value="UniProtKB-KW"/>
</dbReference>
<evidence type="ECO:0000259" key="8">
    <source>
        <dbReference type="Pfam" id="PF02683"/>
    </source>
</evidence>
<accession>A0A318SP84</accession>
<keyword evidence="6 7" id="KW-0472">Membrane</keyword>
<proteinExistence type="inferred from homology"/>
<comment type="subcellular location">
    <subcellularLocation>
        <location evidence="1">Membrane</location>
        <topology evidence="1">Multi-pass membrane protein</topology>
    </subcellularLocation>
</comment>
<name>A0A318SP84_9RHOB</name>